<name>A0A5J4VIW8_9EUKA</name>
<dbReference type="EMBL" id="SNRW01006723">
    <property type="protein sequence ID" value="KAA6382548.1"/>
    <property type="molecule type" value="Genomic_DNA"/>
</dbReference>
<gene>
    <name evidence="1" type="ORF">EZS28_021924</name>
</gene>
<sequence length="543" mass="60103">MSPRQSVPIIPAIVEVDSPFQKEQDKVSVQSVRSRRKSSIFEEIIVPDLSICRWLLDKISEDEHMTKESAHLILFELQLIRVIAHTFEIVENQVILNSEDEECCGKFTHVGIRTFSDIKINNVNILPSDTVKVNLLRVSSKICLQKVRKITSILDLGDISSKLMSAATNEIFDIKADKADTYSKTETNNLLNNKADSGVSYTKGEDNALLLLKAGKTQLIDAYIKGETNNLLNNKINSGVSYTKGEDNALLFLKSNQSIIYTKIETEYLISQIEVGDVNLSGYMKLGTAQTITANKTFNNACRFVSSIDGMITIIIASFAKLGADSTVVLLGVGGTKPISEFTTAIDDSNYVKKNGDVQDMQGIFRKTTLDQPYPEPTDNDYIALGAVKSEFASFIYSESINDNLTAAQFIKSYSTDQLVLLANGTTKQISEFVGTPTNLSYYYTNTQIYNKTETENKYVRLDYLIQQTITRRLKYLSPFGGTYDETQDPVENTYLTQSETFNANVNATGFLKSGKDDASVQLADGGDALISSFGGLTLESIT</sequence>
<dbReference type="AlphaFoldDB" id="A0A5J4VIW8"/>
<accession>A0A5J4VIW8</accession>
<proteinExistence type="predicted"/>
<comment type="caution">
    <text evidence="1">The sequence shown here is derived from an EMBL/GenBank/DDBJ whole genome shotgun (WGS) entry which is preliminary data.</text>
</comment>
<evidence type="ECO:0000313" key="2">
    <source>
        <dbReference type="Proteomes" id="UP000324800"/>
    </source>
</evidence>
<protein>
    <submittedName>
        <fullName evidence="1">Uncharacterized protein</fullName>
    </submittedName>
</protein>
<organism evidence="1 2">
    <name type="scientific">Streblomastix strix</name>
    <dbReference type="NCBI Taxonomy" id="222440"/>
    <lineage>
        <taxon>Eukaryota</taxon>
        <taxon>Metamonada</taxon>
        <taxon>Preaxostyla</taxon>
        <taxon>Oxymonadida</taxon>
        <taxon>Streblomastigidae</taxon>
        <taxon>Streblomastix</taxon>
    </lineage>
</organism>
<reference evidence="1 2" key="1">
    <citation type="submission" date="2019-03" db="EMBL/GenBank/DDBJ databases">
        <title>Single cell metagenomics reveals metabolic interactions within the superorganism composed of flagellate Streblomastix strix and complex community of Bacteroidetes bacteria on its surface.</title>
        <authorList>
            <person name="Treitli S.C."/>
            <person name="Kolisko M."/>
            <person name="Husnik F."/>
            <person name="Keeling P."/>
            <person name="Hampl V."/>
        </authorList>
    </citation>
    <scope>NUCLEOTIDE SEQUENCE [LARGE SCALE GENOMIC DNA]</scope>
    <source>
        <strain evidence="1">ST1C</strain>
    </source>
</reference>
<dbReference type="Proteomes" id="UP000324800">
    <property type="component" value="Unassembled WGS sequence"/>
</dbReference>
<evidence type="ECO:0000313" key="1">
    <source>
        <dbReference type="EMBL" id="KAA6382548.1"/>
    </source>
</evidence>